<evidence type="ECO:0008006" key="10">
    <source>
        <dbReference type="Google" id="ProtNLM"/>
    </source>
</evidence>
<dbReference type="GO" id="GO:0005385">
    <property type="term" value="F:zinc ion transmembrane transporter activity"/>
    <property type="evidence" value="ECO:0007669"/>
    <property type="project" value="TreeGrafter"/>
</dbReference>
<dbReference type="GO" id="GO:0071578">
    <property type="term" value="P:zinc ion import across plasma membrane"/>
    <property type="evidence" value="ECO:0007669"/>
    <property type="project" value="TreeGrafter"/>
</dbReference>
<feature type="region of interest" description="Disordered" evidence="6">
    <location>
        <begin position="272"/>
        <end position="307"/>
    </location>
</feature>
<evidence type="ECO:0000256" key="6">
    <source>
        <dbReference type="SAM" id="MobiDB-lite"/>
    </source>
</evidence>
<name>A0A0L0SAG0_ALLM3</name>
<feature type="compositionally biased region" description="Basic and acidic residues" evidence="6">
    <location>
        <begin position="47"/>
        <end position="61"/>
    </location>
</feature>
<keyword evidence="4 7" id="KW-1133">Transmembrane helix</keyword>
<evidence type="ECO:0000256" key="7">
    <source>
        <dbReference type="SAM" id="Phobius"/>
    </source>
</evidence>
<feature type="transmembrane region" description="Helical" evidence="7">
    <location>
        <begin position="238"/>
        <end position="261"/>
    </location>
</feature>
<dbReference type="GO" id="GO:0005886">
    <property type="term" value="C:plasma membrane"/>
    <property type="evidence" value="ECO:0007669"/>
    <property type="project" value="TreeGrafter"/>
</dbReference>
<dbReference type="eggNOG" id="KOG2693">
    <property type="taxonomic scope" value="Eukaryota"/>
</dbReference>
<evidence type="ECO:0000256" key="5">
    <source>
        <dbReference type="ARBA" id="ARBA00023136"/>
    </source>
</evidence>
<dbReference type="STRING" id="578462.A0A0L0SAG0"/>
<evidence type="ECO:0000256" key="2">
    <source>
        <dbReference type="ARBA" id="ARBA00006939"/>
    </source>
</evidence>
<reference evidence="9" key="2">
    <citation type="submission" date="2009-11" db="EMBL/GenBank/DDBJ databases">
        <title>The Genome Sequence of Allomyces macrogynus strain ATCC 38327.</title>
        <authorList>
            <consortium name="The Broad Institute Genome Sequencing Platform"/>
            <person name="Russ C."/>
            <person name="Cuomo C."/>
            <person name="Shea T."/>
            <person name="Young S.K."/>
            <person name="Zeng Q."/>
            <person name="Koehrsen M."/>
            <person name="Haas B."/>
            <person name="Borodovsky M."/>
            <person name="Guigo R."/>
            <person name="Alvarado L."/>
            <person name="Berlin A."/>
            <person name="Borenstein D."/>
            <person name="Chen Z."/>
            <person name="Engels R."/>
            <person name="Freedman E."/>
            <person name="Gellesch M."/>
            <person name="Goldberg J."/>
            <person name="Griggs A."/>
            <person name="Gujja S."/>
            <person name="Heiman D."/>
            <person name="Hepburn T."/>
            <person name="Howarth C."/>
            <person name="Jen D."/>
            <person name="Larson L."/>
            <person name="Lewis B."/>
            <person name="Mehta T."/>
            <person name="Park D."/>
            <person name="Pearson M."/>
            <person name="Roberts A."/>
            <person name="Saif S."/>
            <person name="Shenoy N."/>
            <person name="Sisk P."/>
            <person name="Stolte C."/>
            <person name="Sykes S."/>
            <person name="Walk T."/>
            <person name="White J."/>
            <person name="Yandava C."/>
            <person name="Burger G."/>
            <person name="Gray M.W."/>
            <person name="Holland P.W.H."/>
            <person name="King N."/>
            <person name="Lang F.B.F."/>
            <person name="Roger A.J."/>
            <person name="Ruiz-Trillo I."/>
            <person name="Lander E."/>
            <person name="Nusbaum C."/>
        </authorList>
    </citation>
    <scope>NUCLEOTIDE SEQUENCE [LARGE SCALE GENOMIC DNA]</scope>
    <source>
        <strain evidence="9">ATCC 38327</strain>
    </source>
</reference>
<keyword evidence="5 7" id="KW-0472">Membrane</keyword>
<dbReference type="EMBL" id="GG745334">
    <property type="protein sequence ID" value="KNE59553.1"/>
    <property type="molecule type" value="Genomic_DNA"/>
</dbReference>
<sequence length="347" mass="36629">MIPDAMGLSSGNPVSSEKAVWIALDVIAGAYLFFLVEHILHSVGHAHSHDHFGGGSDDAHAHAHGHPTASAALPTSTSKDIEAKMPLTGPTSTTPDEQVAESSSASSPRTISATFDPAAPAAPAGRKHGVQMRESEYRAADVQPVAWLIMFGDAVHNSLDGVAIGVSFASSWRLGVSTTIAILLHELPHELGDYAVLLTAGIPKWRAALYNAACNATSFVGVAIGIGLYEAISEDAQAWVLAFTAGGFLYISLSNLVPMLFQMTYKHDQPHHHSDAGMVSNTPCGADNGDVEQQQQPSSGHDHDHAHGHGHLHIPFTRMAIVTQHLGALSGIVIMLMMALYGENISV</sequence>
<feature type="transmembrane region" description="Helical" evidence="7">
    <location>
        <begin position="319"/>
        <end position="341"/>
    </location>
</feature>
<evidence type="ECO:0000256" key="4">
    <source>
        <dbReference type="ARBA" id="ARBA00022989"/>
    </source>
</evidence>
<dbReference type="GO" id="GO:0140410">
    <property type="term" value="F:monoatomic cation:bicarbonate symporter activity"/>
    <property type="evidence" value="ECO:0007669"/>
    <property type="project" value="TreeGrafter"/>
</dbReference>
<evidence type="ECO:0000256" key="3">
    <source>
        <dbReference type="ARBA" id="ARBA00022692"/>
    </source>
</evidence>
<dbReference type="Proteomes" id="UP000054350">
    <property type="component" value="Unassembled WGS sequence"/>
</dbReference>
<dbReference type="OrthoDB" id="200954at2759"/>
<feature type="transmembrane region" description="Helical" evidence="7">
    <location>
        <begin position="20"/>
        <end position="40"/>
    </location>
</feature>
<dbReference type="PANTHER" id="PTHR12191:SF37">
    <property type="entry name" value="ZINC TRANSPORTER FOI"/>
    <property type="match status" value="1"/>
</dbReference>
<proteinExistence type="inferred from homology"/>
<dbReference type="Pfam" id="PF02535">
    <property type="entry name" value="Zip"/>
    <property type="match status" value="1"/>
</dbReference>
<feature type="transmembrane region" description="Helical" evidence="7">
    <location>
        <begin position="208"/>
        <end position="232"/>
    </location>
</feature>
<evidence type="ECO:0000256" key="1">
    <source>
        <dbReference type="ARBA" id="ARBA00004141"/>
    </source>
</evidence>
<dbReference type="InterPro" id="IPR003689">
    <property type="entry name" value="ZIP"/>
</dbReference>
<keyword evidence="3 7" id="KW-0812">Transmembrane</keyword>
<comment type="similarity">
    <text evidence="2">Belongs to the ZIP transporter (TC 2.A.5) family.</text>
</comment>
<evidence type="ECO:0000313" key="9">
    <source>
        <dbReference type="Proteomes" id="UP000054350"/>
    </source>
</evidence>
<dbReference type="PANTHER" id="PTHR12191">
    <property type="entry name" value="SOLUTE CARRIER FAMILY 39"/>
    <property type="match status" value="1"/>
</dbReference>
<dbReference type="InterPro" id="IPR050799">
    <property type="entry name" value="ZIP_Transporter"/>
</dbReference>
<gene>
    <name evidence="8" type="ORF">AMAG_03815</name>
</gene>
<reference evidence="8 9" key="1">
    <citation type="submission" date="2009-11" db="EMBL/GenBank/DDBJ databases">
        <title>Annotation of Allomyces macrogynus ATCC 38327.</title>
        <authorList>
            <consortium name="The Broad Institute Genome Sequencing Platform"/>
            <person name="Russ C."/>
            <person name="Cuomo C."/>
            <person name="Burger G."/>
            <person name="Gray M.W."/>
            <person name="Holland P.W.H."/>
            <person name="King N."/>
            <person name="Lang F.B.F."/>
            <person name="Roger A.J."/>
            <person name="Ruiz-Trillo I."/>
            <person name="Young S.K."/>
            <person name="Zeng Q."/>
            <person name="Gargeya S."/>
            <person name="Fitzgerald M."/>
            <person name="Haas B."/>
            <person name="Abouelleil A."/>
            <person name="Alvarado L."/>
            <person name="Arachchi H.M."/>
            <person name="Berlin A."/>
            <person name="Chapman S.B."/>
            <person name="Gearin G."/>
            <person name="Goldberg J."/>
            <person name="Griggs A."/>
            <person name="Gujja S."/>
            <person name="Hansen M."/>
            <person name="Heiman D."/>
            <person name="Howarth C."/>
            <person name="Larimer J."/>
            <person name="Lui A."/>
            <person name="MacDonald P.J.P."/>
            <person name="McCowen C."/>
            <person name="Montmayeur A."/>
            <person name="Murphy C."/>
            <person name="Neiman D."/>
            <person name="Pearson M."/>
            <person name="Priest M."/>
            <person name="Roberts A."/>
            <person name="Saif S."/>
            <person name="Shea T."/>
            <person name="Sisk P."/>
            <person name="Stolte C."/>
            <person name="Sykes S."/>
            <person name="Wortman J."/>
            <person name="Nusbaum C."/>
            <person name="Birren B."/>
        </authorList>
    </citation>
    <scope>NUCLEOTIDE SEQUENCE [LARGE SCALE GENOMIC DNA]</scope>
    <source>
        <strain evidence="8 9">ATCC 38327</strain>
    </source>
</reference>
<organism evidence="8 9">
    <name type="scientific">Allomyces macrogynus (strain ATCC 38327)</name>
    <name type="common">Allomyces javanicus var. macrogynus</name>
    <dbReference type="NCBI Taxonomy" id="578462"/>
    <lineage>
        <taxon>Eukaryota</taxon>
        <taxon>Fungi</taxon>
        <taxon>Fungi incertae sedis</taxon>
        <taxon>Blastocladiomycota</taxon>
        <taxon>Blastocladiomycetes</taxon>
        <taxon>Blastocladiales</taxon>
        <taxon>Blastocladiaceae</taxon>
        <taxon>Allomyces</taxon>
    </lineage>
</organism>
<keyword evidence="9" id="KW-1185">Reference proteome</keyword>
<dbReference type="GO" id="GO:0030003">
    <property type="term" value="P:intracellular monoatomic cation homeostasis"/>
    <property type="evidence" value="ECO:0007669"/>
    <property type="project" value="TreeGrafter"/>
</dbReference>
<protein>
    <recommendedName>
        <fullName evidence="10">Zinc/iron permease</fullName>
    </recommendedName>
</protein>
<comment type="subcellular location">
    <subcellularLocation>
        <location evidence="1">Membrane</location>
        <topology evidence="1">Multi-pass membrane protein</topology>
    </subcellularLocation>
</comment>
<dbReference type="VEuPathDB" id="FungiDB:AMAG_03815"/>
<dbReference type="AlphaFoldDB" id="A0A0L0SAG0"/>
<accession>A0A0L0SAG0</accession>
<evidence type="ECO:0000313" key="8">
    <source>
        <dbReference type="EMBL" id="KNE59553.1"/>
    </source>
</evidence>
<feature type="region of interest" description="Disordered" evidence="6">
    <location>
        <begin position="46"/>
        <end position="129"/>
    </location>
</feature>